<evidence type="ECO:0000313" key="9">
    <source>
        <dbReference type="EMBL" id="HJA06703.1"/>
    </source>
</evidence>
<reference evidence="9" key="1">
    <citation type="journal article" date="2021" name="PeerJ">
        <title>Extensive microbial diversity within the chicken gut microbiome revealed by metagenomics and culture.</title>
        <authorList>
            <person name="Gilroy R."/>
            <person name="Ravi A."/>
            <person name="Getino M."/>
            <person name="Pursley I."/>
            <person name="Horton D.L."/>
            <person name="Alikhan N.F."/>
            <person name="Baker D."/>
            <person name="Gharbi K."/>
            <person name="Hall N."/>
            <person name="Watson M."/>
            <person name="Adriaenssens E.M."/>
            <person name="Foster-Nyarko E."/>
            <person name="Jarju S."/>
            <person name="Secka A."/>
            <person name="Antonio M."/>
            <person name="Oren A."/>
            <person name="Chaudhuri R.R."/>
            <person name="La Ragione R."/>
            <person name="Hildebrand F."/>
            <person name="Pallen M.J."/>
        </authorList>
    </citation>
    <scope>NUCLEOTIDE SEQUENCE</scope>
    <source>
        <strain evidence="9">ChiSjej2B20-11307</strain>
    </source>
</reference>
<dbReference type="PANTHER" id="PTHR43390:SF1">
    <property type="entry name" value="CHLOROPLAST PROCESSING PEPTIDASE"/>
    <property type="match status" value="1"/>
</dbReference>
<organism evidence="9 10">
    <name type="scientific">Candidatus Mediterraneibacter pullicola</name>
    <dbReference type="NCBI Taxonomy" id="2838682"/>
    <lineage>
        <taxon>Bacteria</taxon>
        <taxon>Bacillati</taxon>
        <taxon>Bacillota</taxon>
        <taxon>Clostridia</taxon>
        <taxon>Lachnospirales</taxon>
        <taxon>Lachnospiraceae</taxon>
        <taxon>Mediterraneibacter</taxon>
    </lineage>
</organism>
<dbReference type="GO" id="GO:0006465">
    <property type="term" value="P:signal peptide processing"/>
    <property type="evidence" value="ECO:0007669"/>
    <property type="project" value="InterPro"/>
</dbReference>
<comment type="catalytic activity">
    <reaction evidence="1 7">
        <text>Cleavage of hydrophobic, N-terminal signal or leader sequences from secreted and periplasmic proteins.</text>
        <dbReference type="EC" id="3.4.21.89"/>
    </reaction>
</comment>
<dbReference type="PANTHER" id="PTHR43390">
    <property type="entry name" value="SIGNAL PEPTIDASE I"/>
    <property type="match status" value="1"/>
</dbReference>
<dbReference type="PROSITE" id="PS00760">
    <property type="entry name" value="SPASE_I_2"/>
    <property type="match status" value="1"/>
</dbReference>
<comment type="caution">
    <text evidence="9">The sequence shown here is derived from an EMBL/GenBank/DDBJ whole genome shotgun (WGS) entry which is preliminary data.</text>
</comment>
<gene>
    <name evidence="9" type="primary">lepB</name>
    <name evidence="9" type="ORF">H9798_06080</name>
</gene>
<dbReference type="AlphaFoldDB" id="A0A9D2H8X0"/>
<feature type="domain" description="Peptidase S26" evidence="8">
    <location>
        <begin position="30"/>
        <end position="180"/>
    </location>
</feature>
<dbReference type="GO" id="GO:0004252">
    <property type="term" value="F:serine-type endopeptidase activity"/>
    <property type="evidence" value="ECO:0007669"/>
    <property type="project" value="InterPro"/>
</dbReference>
<evidence type="ECO:0000256" key="4">
    <source>
        <dbReference type="ARBA" id="ARBA00013208"/>
    </source>
</evidence>
<reference evidence="9" key="2">
    <citation type="submission" date="2021-04" db="EMBL/GenBank/DDBJ databases">
        <authorList>
            <person name="Gilroy R."/>
        </authorList>
    </citation>
    <scope>NUCLEOTIDE SEQUENCE</scope>
    <source>
        <strain evidence="9">ChiSjej2B20-11307</strain>
    </source>
</reference>
<evidence type="ECO:0000256" key="5">
    <source>
        <dbReference type="ARBA" id="ARBA00022801"/>
    </source>
</evidence>
<dbReference type="EC" id="3.4.21.89" evidence="4 7"/>
<evidence type="ECO:0000256" key="3">
    <source>
        <dbReference type="ARBA" id="ARBA00009370"/>
    </source>
</evidence>
<keyword evidence="7" id="KW-1133">Transmembrane helix</keyword>
<keyword evidence="5 7" id="KW-0378">Hydrolase</keyword>
<evidence type="ECO:0000256" key="1">
    <source>
        <dbReference type="ARBA" id="ARBA00000677"/>
    </source>
</evidence>
<dbReference type="CDD" id="cd06530">
    <property type="entry name" value="S26_SPase_I"/>
    <property type="match status" value="1"/>
</dbReference>
<accession>A0A9D2H8X0</accession>
<dbReference type="NCBIfam" id="TIGR02227">
    <property type="entry name" value="sigpep_I_bact"/>
    <property type="match status" value="1"/>
</dbReference>
<dbReference type="Gene3D" id="2.10.109.10">
    <property type="entry name" value="Umud Fragment, subunit A"/>
    <property type="match status" value="1"/>
</dbReference>
<name>A0A9D2H8X0_9FIRM</name>
<evidence type="ECO:0000259" key="8">
    <source>
        <dbReference type="Pfam" id="PF10502"/>
    </source>
</evidence>
<feature type="active site" evidence="6">
    <location>
        <position position="60"/>
    </location>
</feature>
<dbReference type="InterPro" id="IPR019757">
    <property type="entry name" value="Pept_S26A_signal_pept_1_Lys-AS"/>
</dbReference>
<evidence type="ECO:0000256" key="6">
    <source>
        <dbReference type="PIRSR" id="PIRSR600223-1"/>
    </source>
</evidence>
<proteinExistence type="inferred from homology"/>
<comment type="similarity">
    <text evidence="3 7">Belongs to the peptidase S26 family.</text>
</comment>
<dbReference type="PROSITE" id="PS00761">
    <property type="entry name" value="SPASE_I_3"/>
    <property type="match status" value="1"/>
</dbReference>
<dbReference type="GO" id="GO:0009003">
    <property type="term" value="F:signal peptidase activity"/>
    <property type="evidence" value="ECO:0007669"/>
    <property type="project" value="UniProtKB-EC"/>
</dbReference>
<dbReference type="Proteomes" id="UP000824223">
    <property type="component" value="Unassembled WGS sequence"/>
</dbReference>
<keyword evidence="7" id="KW-0472">Membrane</keyword>
<evidence type="ECO:0000256" key="2">
    <source>
        <dbReference type="ARBA" id="ARBA00004401"/>
    </source>
</evidence>
<keyword evidence="7" id="KW-0645">Protease</keyword>
<dbReference type="Pfam" id="PF10502">
    <property type="entry name" value="Peptidase_S26"/>
    <property type="match status" value="1"/>
</dbReference>
<protein>
    <recommendedName>
        <fullName evidence="4 7">Signal peptidase I</fullName>
        <ecNumber evidence="4 7">3.4.21.89</ecNumber>
    </recommendedName>
</protein>
<comment type="subcellular location">
    <subcellularLocation>
        <location evidence="2">Cell membrane</location>
        <topology evidence="2">Single-pass type II membrane protein</topology>
    </subcellularLocation>
    <subcellularLocation>
        <location evidence="7">Membrane</location>
        <topology evidence="7">Single-pass type II membrane protein</topology>
    </subcellularLocation>
</comment>
<dbReference type="PRINTS" id="PR00727">
    <property type="entry name" value="LEADERPTASE"/>
</dbReference>
<evidence type="ECO:0000313" key="10">
    <source>
        <dbReference type="Proteomes" id="UP000824223"/>
    </source>
</evidence>
<sequence length="185" mass="20994">MSEEKMPGGEVRQAVRTRLEEEKKDKRDRRRWVLGTVALLLLIFLLTRVFFGVAVVEGSSMSPNYMDSDLVLFTRLHGMLERGDVVLVRSDDSKVLIKRVVGLPGEEVYIDQRTGAVIIDGEELKEEYTEAITRRSSIQEYPIILGEDEYFVLGDNRENSTDSRDFGPVSSTQIKGEILVILRKG</sequence>
<dbReference type="InterPro" id="IPR019533">
    <property type="entry name" value="Peptidase_S26"/>
</dbReference>
<keyword evidence="7" id="KW-0812">Transmembrane</keyword>
<dbReference type="EMBL" id="DXAK01000030">
    <property type="protein sequence ID" value="HJA06703.1"/>
    <property type="molecule type" value="Genomic_DNA"/>
</dbReference>
<dbReference type="InterPro" id="IPR036286">
    <property type="entry name" value="LexA/Signal_pep-like_sf"/>
</dbReference>
<dbReference type="SUPFAM" id="SSF51306">
    <property type="entry name" value="LexA/Signal peptidase"/>
    <property type="match status" value="1"/>
</dbReference>
<evidence type="ECO:0000256" key="7">
    <source>
        <dbReference type="RuleBase" id="RU362042"/>
    </source>
</evidence>
<feature type="active site" evidence="6">
    <location>
        <position position="98"/>
    </location>
</feature>
<dbReference type="InterPro" id="IPR019758">
    <property type="entry name" value="Pept_S26A_signal_pept_1_CS"/>
</dbReference>
<dbReference type="InterPro" id="IPR000223">
    <property type="entry name" value="Pept_S26A_signal_pept_1"/>
</dbReference>
<dbReference type="GO" id="GO:0005886">
    <property type="term" value="C:plasma membrane"/>
    <property type="evidence" value="ECO:0007669"/>
    <property type="project" value="UniProtKB-SubCell"/>
</dbReference>
<feature type="transmembrane region" description="Helical" evidence="7">
    <location>
        <begin position="32"/>
        <end position="56"/>
    </location>
</feature>